<sequence>MVEIIKQLRWSYVSIIYEESNYGIKLIIKAFEELEALLAKNDICIAVKEKLVKDSGVAEEIAYDSIVQKLLTKSRARGTFPIAGSSRADKRGRVAWNAEKIHFVQRRRHLGQSQRCICLPPQPAIGSFCVCELA</sequence>
<keyword evidence="5" id="KW-0325">Glycoprotein</keyword>
<dbReference type="GO" id="GO:0016020">
    <property type="term" value="C:membrane"/>
    <property type="evidence" value="ECO:0007669"/>
    <property type="project" value="UniProtKB-SubCell"/>
</dbReference>
<evidence type="ECO:0000256" key="3">
    <source>
        <dbReference type="ARBA" id="ARBA00022989"/>
    </source>
</evidence>
<evidence type="ECO:0000256" key="2">
    <source>
        <dbReference type="ARBA" id="ARBA00022692"/>
    </source>
</evidence>
<keyword evidence="4" id="KW-0472">Membrane</keyword>
<protein>
    <recommendedName>
        <fullName evidence="6">Receptor ligand binding region domain-containing protein</fullName>
    </recommendedName>
</protein>
<comment type="subcellular location">
    <subcellularLocation>
        <location evidence="1">Membrane</location>
    </subcellularLocation>
</comment>
<dbReference type="InterPro" id="IPR001828">
    <property type="entry name" value="ANF_lig-bd_rcpt"/>
</dbReference>
<dbReference type="EMBL" id="CADCXU010004103">
    <property type="protein sequence ID" value="CAA9995849.1"/>
    <property type="molecule type" value="Genomic_DNA"/>
</dbReference>
<evidence type="ECO:0000256" key="4">
    <source>
        <dbReference type="ARBA" id="ARBA00023136"/>
    </source>
</evidence>
<keyword evidence="2" id="KW-0812">Transmembrane</keyword>
<keyword evidence="3" id="KW-1133">Transmembrane helix</keyword>
<dbReference type="AlphaFoldDB" id="A0A6H5G154"/>
<dbReference type="InterPro" id="IPR050726">
    <property type="entry name" value="mGluR"/>
</dbReference>
<accession>A0A6H5G154</accession>
<dbReference type="Proteomes" id="UP000479000">
    <property type="component" value="Unassembled WGS sequence"/>
</dbReference>
<dbReference type="PANTHER" id="PTHR24060">
    <property type="entry name" value="METABOTROPIC GLUTAMATE RECEPTOR"/>
    <property type="match status" value="1"/>
</dbReference>
<evidence type="ECO:0000256" key="1">
    <source>
        <dbReference type="ARBA" id="ARBA00004370"/>
    </source>
</evidence>
<dbReference type="SUPFAM" id="SSF53822">
    <property type="entry name" value="Periplasmic binding protein-like I"/>
    <property type="match status" value="1"/>
</dbReference>
<organism evidence="7 8">
    <name type="scientific">Nesidiocoris tenuis</name>
    <dbReference type="NCBI Taxonomy" id="355587"/>
    <lineage>
        <taxon>Eukaryota</taxon>
        <taxon>Metazoa</taxon>
        <taxon>Ecdysozoa</taxon>
        <taxon>Arthropoda</taxon>
        <taxon>Hexapoda</taxon>
        <taxon>Insecta</taxon>
        <taxon>Pterygota</taxon>
        <taxon>Neoptera</taxon>
        <taxon>Paraneoptera</taxon>
        <taxon>Hemiptera</taxon>
        <taxon>Heteroptera</taxon>
        <taxon>Panheteroptera</taxon>
        <taxon>Cimicomorpha</taxon>
        <taxon>Miridae</taxon>
        <taxon>Dicyphina</taxon>
        <taxon>Nesidiocoris</taxon>
    </lineage>
</organism>
<feature type="domain" description="Receptor ligand binding region" evidence="6">
    <location>
        <begin position="1"/>
        <end position="77"/>
    </location>
</feature>
<dbReference type="OrthoDB" id="425344at2759"/>
<dbReference type="Pfam" id="PF01094">
    <property type="entry name" value="ANF_receptor"/>
    <property type="match status" value="1"/>
</dbReference>
<evidence type="ECO:0000313" key="7">
    <source>
        <dbReference type="EMBL" id="CAA9995849.1"/>
    </source>
</evidence>
<reference evidence="7 8" key="1">
    <citation type="submission" date="2020-02" db="EMBL/GenBank/DDBJ databases">
        <authorList>
            <person name="Ferguson B K."/>
        </authorList>
    </citation>
    <scope>NUCLEOTIDE SEQUENCE [LARGE SCALE GENOMIC DNA]</scope>
</reference>
<evidence type="ECO:0000259" key="6">
    <source>
        <dbReference type="Pfam" id="PF01094"/>
    </source>
</evidence>
<dbReference type="Gene3D" id="3.40.50.2300">
    <property type="match status" value="1"/>
</dbReference>
<evidence type="ECO:0000256" key="5">
    <source>
        <dbReference type="ARBA" id="ARBA00023180"/>
    </source>
</evidence>
<gene>
    <name evidence="7" type="ORF">NTEN_LOCUS2574</name>
</gene>
<evidence type="ECO:0000313" key="8">
    <source>
        <dbReference type="Proteomes" id="UP000479000"/>
    </source>
</evidence>
<name>A0A6H5G154_9HEMI</name>
<keyword evidence="8" id="KW-1185">Reference proteome</keyword>
<proteinExistence type="predicted"/>
<dbReference type="InterPro" id="IPR028082">
    <property type="entry name" value="Peripla_BP_I"/>
</dbReference>